<dbReference type="GO" id="GO:0005634">
    <property type="term" value="C:nucleus"/>
    <property type="evidence" value="ECO:0007669"/>
    <property type="project" value="TreeGrafter"/>
</dbReference>
<keyword evidence="2" id="KW-1185">Reference proteome</keyword>
<name>A0A498IFY5_MALDO</name>
<dbReference type="AlphaFoldDB" id="A0A498IFY5"/>
<evidence type="ECO:0000313" key="1">
    <source>
        <dbReference type="EMBL" id="RXH82110.1"/>
    </source>
</evidence>
<dbReference type="GO" id="GO:0000278">
    <property type="term" value="P:mitotic cell cycle"/>
    <property type="evidence" value="ECO:0007669"/>
    <property type="project" value="TreeGrafter"/>
</dbReference>
<dbReference type="GO" id="GO:0072354">
    <property type="term" value="F:histone H3T3 kinase activity"/>
    <property type="evidence" value="ECO:0007669"/>
    <property type="project" value="TreeGrafter"/>
</dbReference>
<proteinExistence type="predicted"/>
<gene>
    <name evidence="1" type="ORF">DVH24_036451</name>
</gene>
<dbReference type="Gene3D" id="3.30.200.20">
    <property type="entry name" value="Phosphorylase Kinase, domain 1"/>
    <property type="match status" value="1"/>
</dbReference>
<dbReference type="GO" id="GO:0035556">
    <property type="term" value="P:intracellular signal transduction"/>
    <property type="evidence" value="ECO:0007669"/>
    <property type="project" value="TreeGrafter"/>
</dbReference>
<organism evidence="1 2">
    <name type="scientific">Malus domestica</name>
    <name type="common">Apple</name>
    <name type="synonym">Pyrus malus</name>
    <dbReference type="NCBI Taxonomy" id="3750"/>
    <lineage>
        <taxon>Eukaryota</taxon>
        <taxon>Viridiplantae</taxon>
        <taxon>Streptophyta</taxon>
        <taxon>Embryophyta</taxon>
        <taxon>Tracheophyta</taxon>
        <taxon>Spermatophyta</taxon>
        <taxon>Magnoliopsida</taxon>
        <taxon>eudicotyledons</taxon>
        <taxon>Gunneridae</taxon>
        <taxon>Pentapetalae</taxon>
        <taxon>rosids</taxon>
        <taxon>fabids</taxon>
        <taxon>Rosales</taxon>
        <taxon>Rosaceae</taxon>
        <taxon>Amygdaloideae</taxon>
        <taxon>Maleae</taxon>
        <taxon>Malus</taxon>
    </lineage>
</organism>
<dbReference type="EMBL" id="RDQH01000338">
    <property type="protein sequence ID" value="RXH82110.1"/>
    <property type="molecule type" value="Genomic_DNA"/>
</dbReference>
<dbReference type="PANTHER" id="PTHR24419">
    <property type="entry name" value="INTERLEUKIN-1 RECEPTOR-ASSOCIATED KINASE"/>
    <property type="match status" value="1"/>
</dbReference>
<evidence type="ECO:0000313" key="2">
    <source>
        <dbReference type="Proteomes" id="UP000290289"/>
    </source>
</evidence>
<dbReference type="Proteomes" id="UP000290289">
    <property type="component" value="Chromosome 12"/>
</dbReference>
<reference evidence="1 2" key="1">
    <citation type="submission" date="2018-10" db="EMBL/GenBank/DDBJ databases">
        <title>A high-quality apple genome assembly.</title>
        <authorList>
            <person name="Hu J."/>
        </authorList>
    </citation>
    <scope>NUCLEOTIDE SEQUENCE [LARGE SCALE GENOMIC DNA]</scope>
    <source>
        <strain evidence="2">cv. HFTH1</strain>
        <tissue evidence="1">Young leaf</tissue>
    </source>
</reference>
<protein>
    <submittedName>
        <fullName evidence="1">Uncharacterized protein</fullName>
    </submittedName>
</protein>
<accession>A0A498IFY5</accession>
<dbReference type="PANTHER" id="PTHR24419:SF18">
    <property type="entry name" value="SERINE_THREONINE-PROTEIN KINASE HASPIN"/>
    <property type="match status" value="1"/>
</dbReference>
<dbReference type="GO" id="GO:0005737">
    <property type="term" value="C:cytoplasm"/>
    <property type="evidence" value="ECO:0007669"/>
    <property type="project" value="TreeGrafter"/>
</dbReference>
<sequence>MDLVTGDTVAGRQQQGEAIYRRRKLQKPNQDLEPPYFLIMSDHRKLWCSTRCVGGRVSVAALDASAGAIVRKNSWSRSLSTRGRTSIAIGACFEYHPPQKEPKRRGKIKEKDPLPKGNYKFEEEKVYFQEVDAFDLLVESPSPKPTTWVAGNQADAAALPKLCSPLDKGNFNEKLPINGYSKSSISLLPLLAHCLRYYKLQPFDLCLWNPLGRNFTSSSLKTWQNYSKFSSRLPYTQSIFDFSSAEFCVCESGTIKSMADAGNDGCEDIEASVKKLSLGSSSSDSKQLDPFGALLRLCGQSAPLKFGVMFFTYWQLTGEWGGAKVLQTSKKMLEEVIQLILSRTLNCLRGHDSDVPNACTTFIETIDVRVCQGSYDAALIKAWEDWDEKCGSENDHPKAFPDNQSETYRKMKKFPQNKCNMVDIPGGYITAKEIICKFFSITFRKLLTAVVNACDNDNSNGESRSKDERDLRSLKKHLGKYQSAREALLDPSFGHLVQITSTQ</sequence>
<dbReference type="STRING" id="3750.A0A498IFY5"/>
<comment type="caution">
    <text evidence="1">The sequence shown here is derived from an EMBL/GenBank/DDBJ whole genome shotgun (WGS) entry which is preliminary data.</text>
</comment>